<feature type="transmembrane region" description="Helical" evidence="8">
    <location>
        <begin position="222"/>
        <end position="243"/>
    </location>
</feature>
<dbReference type="InterPro" id="IPR004680">
    <property type="entry name" value="Cit_transptr-like_dom"/>
</dbReference>
<organism evidence="10 11">
    <name type="scientific">Candidatus Allocopromorpha excrementavium</name>
    <dbReference type="NCBI Taxonomy" id="2840741"/>
    <lineage>
        <taxon>Bacteria</taxon>
        <taxon>Bacillati</taxon>
        <taxon>Bacillota</taxon>
        <taxon>Clostridia</taxon>
        <taxon>Eubacteriales</taxon>
        <taxon>Eubacteriaceae</taxon>
        <taxon>Eubacteriaceae incertae sedis</taxon>
        <taxon>Candidatus Allocopromorpha</taxon>
    </lineage>
</organism>
<evidence type="ECO:0000259" key="9">
    <source>
        <dbReference type="Pfam" id="PF03600"/>
    </source>
</evidence>
<dbReference type="GO" id="GO:0005886">
    <property type="term" value="C:plasma membrane"/>
    <property type="evidence" value="ECO:0007669"/>
    <property type="project" value="UniProtKB-SubCell"/>
</dbReference>
<proteinExistence type="inferred from homology"/>
<protein>
    <submittedName>
        <fullName evidence="10">ArsB/NhaD family transporter</fullName>
    </submittedName>
</protein>
<evidence type="ECO:0000256" key="4">
    <source>
        <dbReference type="ARBA" id="ARBA00022475"/>
    </source>
</evidence>
<feature type="transmembrane region" description="Helical" evidence="8">
    <location>
        <begin position="278"/>
        <end position="297"/>
    </location>
</feature>
<comment type="caution">
    <text evidence="10">The sequence shown here is derived from an EMBL/GenBank/DDBJ whole genome shotgun (WGS) entry which is preliminary data.</text>
</comment>
<keyword evidence="3" id="KW-0813">Transport</keyword>
<comment type="similarity">
    <text evidence="2">Belongs to the CitM (TC 2.A.11) transporter family.</text>
</comment>
<keyword evidence="5 8" id="KW-0812">Transmembrane</keyword>
<feature type="transmembrane region" description="Helical" evidence="8">
    <location>
        <begin position="317"/>
        <end position="343"/>
    </location>
</feature>
<dbReference type="PRINTS" id="PR00758">
    <property type="entry name" value="ARSENICPUMP"/>
</dbReference>
<evidence type="ECO:0000256" key="2">
    <source>
        <dbReference type="ARBA" id="ARBA00009843"/>
    </source>
</evidence>
<feature type="transmembrane region" description="Helical" evidence="8">
    <location>
        <begin position="50"/>
        <end position="69"/>
    </location>
</feature>
<dbReference type="InterPro" id="IPR051475">
    <property type="entry name" value="Diverse_Ion_Transporter"/>
</dbReference>
<dbReference type="PANTHER" id="PTHR43568">
    <property type="entry name" value="P PROTEIN"/>
    <property type="match status" value="1"/>
</dbReference>
<evidence type="ECO:0000313" key="10">
    <source>
        <dbReference type="EMBL" id="HIT98821.1"/>
    </source>
</evidence>
<comment type="subcellular location">
    <subcellularLocation>
        <location evidence="1">Cell membrane</location>
        <topology evidence="1">Multi-pass membrane protein</topology>
    </subcellularLocation>
</comment>
<dbReference type="AlphaFoldDB" id="A0A9D1HB94"/>
<evidence type="ECO:0000256" key="7">
    <source>
        <dbReference type="ARBA" id="ARBA00023136"/>
    </source>
</evidence>
<dbReference type="InterPro" id="IPR000802">
    <property type="entry name" value="Arsenical_pump_ArsB"/>
</dbReference>
<gene>
    <name evidence="10" type="ORF">IAD12_01015</name>
</gene>
<feature type="transmembrane region" description="Helical" evidence="8">
    <location>
        <begin position="90"/>
        <end position="108"/>
    </location>
</feature>
<evidence type="ECO:0000256" key="6">
    <source>
        <dbReference type="ARBA" id="ARBA00022989"/>
    </source>
</evidence>
<feature type="transmembrane region" description="Helical" evidence="8">
    <location>
        <begin position="26"/>
        <end position="44"/>
    </location>
</feature>
<evidence type="ECO:0000313" key="11">
    <source>
        <dbReference type="Proteomes" id="UP000824159"/>
    </source>
</evidence>
<feature type="transmembrane region" description="Helical" evidence="8">
    <location>
        <begin position="6"/>
        <end position="21"/>
    </location>
</feature>
<reference evidence="10" key="2">
    <citation type="journal article" date="2021" name="PeerJ">
        <title>Extensive microbial diversity within the chicken gut microbiome revealed by metagenomics and culture.</title>
        <authorList>
            <person name="Gilroy R."/>
            <person name="Ravi A."/>
            <person name="Getino M."/>
            <person name="Pursley I."/>
            <person name="Horton D.L."/>
            <person name="Alikhan N.F."/>
            <person name="Baker D."/>
            <person name="Gharbi K."/>
            <person name="Hall N."/>
            <person name="Watson M."/>
            <person name="Adriaenssens E.M."/>
            <person name="Foster-Nyarko E."/>
            <person name="Jarju S."/>
            <person name="Secka A."/>
            <person name="Antonio M."/>
            <person name="Oren A."/>
            <person name="Chaudhuri R.R."/>
            <person name="La Ragione R."/>
            <person name="Hildebrand F."/>
            <person name="Pallen M.J."/>
        </authorList>
    </citation>
    <scope>NUCLEOTIDE SEQUENCE</scope>
    <source>
        <strain evidence="10">CHK176-22527</strain>
    </source>
</reference>
<evidence type="ECO:0000256" key="8">
    <source>
        <dbReference type="SAM" id="Phobius"/>
    </source>
</evidence>
<feature type="transmembrane region" description="Helical" evidence="8">
    <location>
        <begin position="355"/>
        <end position="377"/>
    </location>
</feature>
<dbReference type="PANTHER" id="PTHR43568:SF1">
    <property type="entry name" value="P PROTEIN"/>
    <property type="match status" value="1"/>
</dbReference>
<evidence type="ECO:0000256" key="5">
    <source>
        <dbReference type="ARBA" id="ARBA00022692"/>
    </source>
</evidence>
<sequence length="421" mass="45157">MSYAAISVAVFIIVMIVIISEKIHRAVAAVGGAILLIVMGVMDVEVSASYIDYNTIGLLIGMMLFVAVIKNSGIFEYMAIKSAKIAKGDPWRIMVLFIIITAVLSALLDNVTTVLLVGPMTFNITKRLDLNPVPYVLTQILASNIGGTATLIGDPPNIMIGSATGLTFVDFLVNDGLIVVFVLAATIAGFYLIYRRKLSASEDAMKEVMAMDEKSVIKDKSLLIKSIVMIVLVVAGFSLHGVLHVESSVIALAAAVIMLVIGKQSFEKTVMDVEWPTIIFFTALFIVVGGMVETGVIERLADVVMDVTGGAPVMTMMIILWVSALLSATLDNIPFVATMIPLIQSMGDQGMDVMPLWWALSLGACLGGNGTLIGASANVVLSGISEKNGYPVTYMQFLKVGFPMMIMSIVLCSIYMLIRYA</sequence>
<keyword evidence="4" id="KW-1003">Cell membrane</keyword>
<feature type="transmembrane region" description="Helical" evidence="8">
    <location>
        <begin position="176"/>
        <end position="194"/>
    </location>
</feature>
<accession>A0A9D1HB94</accession>
<dbReference type="GO" id="GO:0015105">
    <property type="term" value="F:arsenite transmembrane transporter activity"/>
    <property type="evidence" value="ECO:0007669"/>
    <property type="project" value="InterPro"/>
</dbReference>
<feature type="domain" description="Citrate transporter-like" evidence="9">
    <location>
        <begin position="15"/>
        <end position="363"/>
    </location>
</feature>
<dbReference type="Proteomes" id="UP000824159">
    <property type="component" value="Unassembled WGS sequence"/>
</dbReference>
<feature type="transmembrane region" description="Helical" evidence="8">
    <location>
        <begin position="397"/>
        <end position="418"/>
    </location>
</feature>
<dbReference type="CDD" id="cd01116">
    <property type="entry name" value="P_permease"/>
    <property type="match status" value="1"/>
</dbReference>
<keyword evidence="7 8" id="KW-0472">Membrane</keyword>
<keyword evidence="6 8" id="KW-1133">Transmembrane helix</keyword>
<reference evidence="10" key="1">
    <citation type="submission" date="2020-10" db="EMBL/GenBank/DDBJ databases">
        <authorList>
            <person name="Gilroy R."/>
        </authorList>
    </citation>
    <scope>NUCLEOTIDE SEQUENCE</scope>
    <source>
        <strain evidence="10">CHK176-22527</strain>
    </source>
</reference>
<name>A0A9D1HB94_9FIRM</name>
<dbReference type="Pfam" id="PF03600">
    <property type="entry name" value="CitMHS"/>
    <property type="match status" value="1"/>
</dbReference>
<evidence type="ECO:0000256" key="3">
    <source>
        <dbReference type="ARBA" id="ARBA00022448"/>
    </source>
</evidence>
<dbReference type="EMBL" id="DVLX01000014">
    <property type="protein sequence ID" value="HIT98821.1"/>
    <property type="molecule type" value="Genomic_DNA"/>
</dbReference>
<evidence type="ECO:0000256" key="1">
    <source>
        <dbReference type="ARBA" id="ARBA00004651"/>
    </source>
</evidence>